<sequence length="711" mass="77318">MGLILTTVPRKRTLLFQRLLLLSFFLPAIAALSQAPAITATVDVAKTGGPISKNIYGQFLEHGGDIVNAGIWSEMLVDRKFFYPVATVAPTPPPAIGNAAGNPRFENIPKRWWAPVGGDSAVRMDSKAPYTGDQSPAVRLSPSEPHGLRQSGLFVRSKKTYTGRIILAGTPGTVVKVALVGGSGATGRQSITIHTLGWGYRTYPLRYTADADSDNATLEITGTGTGEFHVGAVSLMSADNIEGFRPEVIAVLKQLRFGVLRFPGGNFVSSYEWRYGVGDIDKRPPIFDPVWHALQPNDVGTDEFLTLCKLLGVDPYITVNAGFGDAWSARELVEYTNGAVTTPMGKWRAQNGHSTPYNVKLWGIGNEPWGDYQMGAMALQQYEVKHNIFAKEMRKIDPTIMLIAGGAMPDVMEGADQARRINGQYVPDYLSAADWTGQLLLHCLSNIDMVSEHYYASGTEHTDMKLGKKVPIEPPLSFIESQRAAAVQVRAKYEHYEKYLELIPALRAKPVPIAIDEWAYFLPGKRDSYHTVPAYAWAFHEMFRHSDIFQMANLTFATATFSSNGTEAVLNPTGLLFKMYRDHFGVIPVEVGGNSPQPKPAFPAGGDQPAVNPGSPTYPLDVSAALSGDRKTLTIAVLNPSDAEHSIHLDIQGAALASAGKLWRMAPNSIDATVKAGSPAEVQVEEQSLGALPAAVTLRPFSVNIYSYPVQ</sequence>
<dbReference type="RefSeq" id="WP_221761668.1">
    <property type="nucleotide sequence ID" value="NZ_RSDW01000001.1"/>
</dbReference>
<dbReference type="SMART" id="SM00813">
    <property type="entry name" value="Alpha-L-AF_C"/>
    <property type="match status" value="1"/>
</dbReference>
<dbReference type="GO" id="GO:0046556">
    <property type="term" value="F:alpha-L-arabinofuranosidase activity"/>
    <property type="evidence" value="ECO:0007669"/>
    <property type="project" value="UniProtKB-EC"/>
</dbReference>
<dbReference type="Gene3D" id="2.60.40.1180">
    <property type="entry name" value="Golgi alpha-mannosidase II"/>
    <property type="match status" value="1"/>
</dbReference>
<evidence type="ECO:0000256" key="8">
    <source>
        <dbReference type="SAM" id="SignalP"/>
    </source>
</evidence>
<dbReference type="InterPro" id="IPR055235">
    <property type="entry name" value="ASD1_cat"/>
</dbReference>
<evidence type="ECO:0000256" key="6">
    <source>
        <dbReference type="ARBA" id="ARBA00023277"/>
    </source>
</evidence>
<dbReference type="SUPFAM" id="SSF51445">
    <property type="entry name" value="(Trans)glycosidases"/>
    <property type="match status" value="1"/>
</dbReference>
<proteinExistence type="inferred from homology"/>
<evidence type="ECO:0000313" key="10">
    <source>
        <dbReference type="EMBL" id="RSL18472.1"/>
    </source>
</evidence>
<dbReference type="GO" id="GO:0000272">
    <property type="term" value="P:polysaccharide catabolic process"/>
    <property type="evidence" value="ECO:0007669"/>
    <property type="project" value="TreeGrafter"/>
</dbReference>
<dbReference type="EC" id="3.2.1.55" evidence="4"/>
<comment type="catalytic activity">
    <reaction evidence="1">
        <text>Hydrolysis of terminal non-reducing alpha-L-arabinofuranoside residues in alpha-L-arabinosides.</text>
        <dbReference type="EC" id="3.2.1.55"/>
    </reaction>
</comment>
<feature type="signal peptide" evidence="8">
    <location>
        <begin position="1"/>
        <end position="30"/>
    </location>
</feature>
<evidence type="ECO:0000313" key="11">
    <source>
        <dbReference type="Proteomes" id="UP000269669"/>
    </source>
</evidence>
<reference evidence="10 11" key="1">
    <citation type="submission" date="2018-12" db="EMBL/GenBank/DDBJ databases">
        <title>Sequencing of bacterial isolates from soil warming experiment in Harvard Forest, Massachusetts, USA.</title>
        <authorList>
            <person name="Deangelis K."/>
        </authorList>
    </citation>
    <scope>NUCLEOTIDE SEQUENCE [LARGE SCALE GENOMIC DNA]</scope>
    <source>
        <strain evidence="10 11">EB153</strain>
    </source>
</reference>
<dbReference type="AlphaFoldDB" id="A0A3R9WJA6"/>
<evidence type="ECO:0000259" key="9">
    <source>
        <dbReference type="SMART" id="SM00813"/>
    </source>
</evidence>
<name>A0A3R9WJA6_9BACT</name>
<comment type="subunit">
    <text evidence="3">Homohexamer; trimer of dimers.</text>
</comment>
<dbReference type="Proteomes" id="UP000269669">
    <property type="component" value="Unassembled WGS sequence"/>
</dbReference>
<dbReference type="PANTHER" id="PTHR43576:SF2">
    <property type="entry name" value="INTRACELLULAR EXO-ALPHA-L-ARABINOFURANOSIDASE 2"/>
    <property type="match status" value="1"/>
</dbReference>
<feature type="chain" id="PRO_5018722068" description="non-reducing end alpha-L-arabinofuranosidase" evidence="8">
    <location>
        <begin position="31"/>
        <end position="711"/>
    </location>
</feature>
<evidence type="ECO:0000256" key="1">
    <source>
        <dbReference type="ARBA" id="ARBA00001462"/>
    </source>
</evidence>
<dbReference type="InterPro" id="IPR010720">
    <property type="entry name" value="Alpha-L-AF_C"/>
</dbReference>
<keyword evidence="8" id="KW-0732">Signal</keyword>
<comment type="similarity">
    <text evidence="2">Belongs to the glycosyl hydrolase 51 family.</text>
</comment>
<keyword evidence="5" id="KW-0378">Hydrolase</keyword>
<feature type="domain" description="Alpha-L-arabinofuranosidase C-terminal" evidence="9">
    <location>
        <begin position="516"/>
        <end position="702"/>
    </location>
</feature>
<protein>
    <recommendedName>
        <fullName evidence="4">non-reducing end alpha-L-arabinofuranosidase</fullName>
        <ecNumber evidence="4">3.2.1.55</ecNumber>
    </recommendedName>
</protein>
<keyword evidence="7" id="KW-0326">Glycosidase</keyword>
<keyword evidence="11" id="KW-1185">Reference proteome</keyword>
<evidence type="ECO:0000256" key="4">
    <source>
        <dbReference type="ARBA" id="ARBA00012670"/>
    </source>
</evidence>
<comment type="caution">
    <text evidence="10">The sequence shown here is derived from an EMBL/GenBank/DDBJ whole genome shotgun (WGS) entry which is preliminary data.</text>
</comment>
<keyword evidence="6" id="KW-0119">Carbohydrate metabolism</keyword>
<dbReference type="InterPro" id="IPR017853">
    <property type="entry name" value="GH"/>
</dbReference>
<dbReference type="PANTHER" id="PTHR43576">
    <property type="entry name" value="ALPHA-L-ARABINOFURANOSIDASE C-RELATED"/>
    <property type="match status" value="1"/>
</dbReference>
<evidence type="ECO:0000256" key="2">
    <source>
        <dbReference type="ARBA" id="ARBA00007186"/>
    </source>
</evidence>
<dbReference type="Gene3D" id="3.20.20.80">
    <property type="entry name" value="Glycosidases"/>
    <property type="match status" value="1"/>
</dbReference>
<dbReference type="GO" id="GO:0046373">
    <property type="term" value="P:L-arabinose metabolic process"/>
    <property type="evidence" value="ECO:0007669"/>
    <property type="project" value="InterPro"/>
</dbReference>
<evidence type="ECO:0000256" key="3">
    <source>
        <dbReference type="ARBA" id="ARBA00011165"/>
    </source>
</evidence>
<dbReference type="EMBL" id="RSDW01000001">
    <property type="protein sequence ID" value="RSL18472.1"/>
    <property type="molecule type" value="Genomic_DNA"/>
</dbReference>
<dbReference type="InterPro" id="IPR013780">
    <property type="entry name" value="Glyco_hydro_b"/>
</dbReference>
<dbReference type="Pfam" id="PF22848">
    <property type="entry name" value="ASD1_dom"/>
    <property type="match status" value="1"/>
</dbReference>
<accession>A0A3R9WJA6</accession>
<gene>
    <name evidence="10" type="ORF">EDE15_4050</name>
</gene>
<evidence type="ECO:0000256" key="7">
    <source>
        <dbReference type="ARBA" id="ARBA00023295"/>
    </source>
</evidence>
<evidence type="ECO:0000256" key="5">
    <source>
        <dbReference type="ARBA" id="ARBA00022801"/>
    </source>
</evidence>
<organism evidence="10 11">
    <name type="scientific">Edaphobacter aggregans</name>
    <dbReference type="NCBI Taxonomy" id="570835"/>
    <lineage>
        <taxon>Bacteria</taxon>
        <taxon>Pseudomonadati</taxon>
        <taxon>Acidobacteriota</taxon>
        <taxon>Terriglobia</taxon>
        <taxon>Terriglobales</taxon>
        <taxon>Acidobacteriaceae</taxon>
        <taxon>Edaphobacter</taxon>
    </lineage>
</organism>